<keyword evidence="1" id="KW-0418">Kinase</keyword>
<organism evidence="3 4">
    <name type="scientific">Nocardioides islandensis</name>
    <dbReference type="NCBI Taxonomy" id="433663"/>
    <lineage>
        <taxon>Bacteria</taxon>
        <taxon>Bacillati</taxon>
        <taxon>Actinomycetota</taxon>
        <taxon>Actinomycetes</taxon>
        <taxon>Propionibacteriales</taxon>
        <taxon>Nocardioidaceae</taxon>
        <taxon>Nocardioides</taxon>
    </lineage>
</organism>
<dbReference type="Proteomes" id="UP000640489">
    <property type="component" value="Unassembled WGS sequence"/>
</dbReference>
<keyword evidence="4" id="KW-1185">Reference proteome</keyword>
<dbReference type="SUPFAM" id="SSF55874">
    <property type="entry name" value="ATPase domain of HSP90 chaperone/DNA topoisomerase II/histidine kinase"/>
    <property type="match status" value="1"/>
</dbReference>
<dbReference type="PANTHER" id="PTHR35526">
    <property type="entry name" value="ANTI-SIGMA-F FACTOR RSBW-RELATED"/>
    <property type="match status" value="1"/>
</dbReference>
<dbReference type="GO" id="GO:0005524">
    <property type="term" value="F:ATP binding"/>
    <property type="evidence" value="ECO:0007669"/>
    <property type="project" value="UniProtKB-KW"/>
</dbReference>
<dbReference type="InterPro" id="IPR003594">
    <property type="entry name" value="HATPase_dom"/>
</dbReference>
<dbReference type="RefSeq" id="WP_194708547.1">
    <property type="nucleotide sequence ID" value="NZ_JADKPN010000015.1"/>
</dbReference>
<dbReference type="Gene3D" id="3.30.565.10">
    <property type="entry name" value="Histidine kinase-like ATPase, C-terminal domain"/>
    <property type="match status" value="1"/>
</dbReference>
<protein>
    <submittedName>
        <fullName evidence="3">ATP-binding protein</fullName>
    </submittedName>
</protein>
<evidence type="ECO:0000256" key="1">
    <source>
        <dbReference type="ARBA" id="ARBA00022527"/>
    </source>
</evidence>
<comment type="caution">
    <text evidence="3">The sequence shown here is derived from an EMBL/GenBank/DDBJ whole genome shotgun (WGS) entry which is preliminary data.</text>
</comment>
<accession>A0A930YM84</accession>
<keyword evidence="1" id="KW-0723">Serine/threonine-protein kinase</keyword>
<dbReference type="Pfam" id="PF13581">
    <property type="entry name" value="HATPase_c_2"/>
    <property type="match status" value="1"/>
</dbReference>
<evidence type="ECO:0000313" key="4">
    <source>
        <dbReference type="Proteomes" id="UP000640489"/>
    </source>
</evidence>
<evidence type="ECO:0000259" key="2">
    <source>
        <dbReference type="Pfam" id="PF13581"/>
    </source>
</evidence>
<evidence type="ECO:0000313" key="3">
    <source>
        <dbReference type="EMBL" id="MBF4765360.1"/>
    </source>
</evidence>
<dbReference type="PANTHER" id="PTHR35526:SF3">
    <property type="entry name" value="ANTI-SIGMA-F FACTOR RSBW"/>
    <property type="match status" value="1"/>
</dbReference>
<dbReference type="InterPro" id="IPR050267">
    <property type="entry name" value="Anti-sigma-factor_SerPK"/>
</dbReference>
<reference evidence="3" key="1">
    <citation type="submission" date="2020-11" db="EMBL/GenBank/DDBJ databases">
        <title>Nocardioides sp. nov., isolated from Soil of Cynanchum wilfordii Hemsley rhizosphere.</title>
        <authorList>
            <person name="Lee J.-S."/>
            <person name="Suh M.K."/>
            <person name="Kim J.-S."/>
        </authorList>
    </citation>
    <scope>NUCLEOTIDE SEQUENCE</scope>
    <source>
        <strain evidence="3">KCTC 19275</strain>
    </source>
</reference>
<gene>
    <name evidence="3" type="ORF">ISU07_19695</name>
</gene>
<name>A0A930YM84_9ACTN</name>
<dbReference type="GO" id="GO:0004674">
    <property type="term" value="F:protein serine/threonine kinase activity"/>
    <property type="evidence" value="ECO:0007669"/>
    <property type="project" value="UniProtKB-KW"/>
</dbReference>
<dbReference type="InterPro" id="IPR036890">
    <property type="entry name" value="HATPase_C_sf"/>
</dbReference>
<proteinExistence type="predicted"/>
<keyword evidence="3" id="KW-0547">Nucleotide-binding</keyword>
<dbReference type="AlphaFoldDB" id="A0A930YM84"/>
<sequence length="313" mass="35321">MPLNRPAQALTPGPRGVSDARRWVSQVLTEIDRPELIESASISVSEVITNALLHAQNPVSVRLRGTRDFPRVEVRDGSREPPALPNLEEDPEDDLLLTFGRGLSIVARVSSAWGAEIDEEGKTVWFVPQVELADGPGVQGLITESVPLQREDPPEVVDPVEVTLVGLPLPVMKANRMHLRELRRELRLLALGHESTYPLAASLSRFFTELDHTFWRGLRDETLASALLEDDDEIDLTITVPRRSGEEFHRFIELLELADAFCRQERLLTLERTPEQIDFQTWMFGEFVRQTRGAAPLRWQPPGPAERRHQSVS</sequence>
<dbReference type="CDD" id="cd16936">
    <property type="entry name" value="HATPase_RsbW-like"/>
    <property type="match status" value="1"/>
</dbReference>
<keyword evidence="3" id="KW-0067">ATP-binding</keyword>
<feature type="domain" description="Histidine kinase/HSP90-like ATPase" evidence="2">
    <location>
        <begin position="14"/>
        <end position="126"/>
    </location>
</feature>
<dbReference type="EMBL" id="JADKPN010000015">
    <property type="protein sequence ID" value="MBF4765360.1"/>
    <property type="molecule type" value="Genomic_DNA"/>
</dbReference>
<keyword evidence="1" id="KW-0808">Transferase</keyword>